<dbReference type="PANTHER" id="PTHR33121:SF70">
    <property type="entry name" value="SIGNALING PROTEIN YKOW"/>
    <property type="match status" value="1"/>
</dbReference>
<dbReference type="InterPro" id="IPR050706">
    <property type="entry name" value="Cyclic-di-GMP_PDE-like"/>
</dbReference>
<dbReference type="AlphaFoldDB" id="A0A367M0R6"/>
<dbReference type="Gene3D" id="3.20.20.450">
    <property type="entry name" value="EAL domain"/>
    <property type="match status" value="1"/>
</dbReference>
<dbReference type="EMBL" id="QORE01001999">
    <property type="protein sequence ID" value="RCI70563.1"/>
    <property type="molecule type" value="Genomic_DNA"/>
</dbReference>
<dbReference type="Pfam" id="PF00563">
    <property type="entry name" value="EAL"/>
    <property type="match status" value="1"/>
</dbReference>
<protein>
    <submittedName>
        <fullName evidence="2">EAL domain-containing protein</fullName>
    </submittedName>
</protein>
<evidence type="ECO:0000259" key="1">
    <source>
        <dbReference type="PROSITE" id="PS50883"/>
    </source>
</evidence>
<dbReference type="InterPro" id="IPR001633">
    <property type="entry name" value="EAL_dom"/>
</dbReference>
<comment type="caution">
    <text evidence="2">The sequence shown here is derived from an EMBL/GenBank/DDBJ whole genome shotgun (WGS) entry which is preliminary data.</text>
</comment>
<proteinExistence type="predicted"/>
<organism evidence="2 3">
    <name type="scientific">Pseudomonas aeruginosa</name>
    <dbReference type="NCBI Taxonomy" id="287"/>
    <lineage>
        <taxon>Bacteria</taxon>
        <taxon>Pseudomonadati</taxon>
        <taxon>Pseudomonadota</taxon>
        <taxon>Gammaproteobacteria</taxon>
        <taxon>Pseudomonadales</taxon>
        <taxon>Pseudomonadaceae</taxon>
        <taxon>Pseudomonas</taxon>
    </lineage>
</organism>
<gene>
    <name evidence="2" type="ORF">DT376_33855</name>
</gene>
<dbReference type="SUPFAM" id="SSF141868">
    <property type="entry name" value="EAL domain-like"/>
    <property type="match status" value="1"/>
</dbReference>
<sequence length="108" mass="11990">AVDDFGTGYSSLNYLKQFPIDVLKIDRSFVDGLPHGEQDAQIARAIIAMAHSLNLMVIAEGVESQAQLDFLREHGCDEVQGYLFGRPMPAEQFGMLYASDVLFMFNEG</sequence>
<dbReference type="Proteomes" id="UP000253594">
    <property type="component" value="Unassembled WGS sequence"/>
</dbReference>
<dbReference type="PANTHER" id="PTHR33121">
    <property type="entry name" value="CYCLIC DI-GMP PHOSPHODIESTERASE PDEF"/>
    <property type="match status" value="1"/>
</dbReference>
<evidence type="ECO:0000313" key="3">
    <source>
        <dbReference type="Proteomes" id="UP000253594"/>
    </source>
</evidence>
<dbReference type="SMART" id="SM00052">
    <property type="entry name" value="EAL"/>
    <property type="match status" value="1"/>
</dbReference>
<reference evidence="2 3" key="1">
    <citation type="submission" date="2018-07" db="EMBL/GenBank/DDBJ databases">
        <title>Mechanisms of high-level aminoglycoside resistance among Gram-negative pathogens in Brazil.</title>
        <authorList>
            <person name="Ballaben A.S."/>
            <person name="Darini A.L.C."/>
            <person name="Doi Y."/>
        </authorList>
    </citation>
    <scope>NUCLEOTIDE SEQUENCE [LARGE SCALE GENOMIC DNA]</scope>
    <source>
        <strain evidence="2 3">B2-305</strain>
    </source>
</reference>
<accession>A0A367M0R6</accession>
<dbReference type="InterPro" id="IPR035919">
    <property type="entry name" value="EAL_sf"/>
</dbReference>
<name>A0A367M0R6_PSEAI</name>
<dbReference type="GO" id="GO:0071111">
    <property type="term" value="F:cyclic-guanylate-specific phosphodiesterase activity"/>
    <property type="evidence" value="ECO:0007669"/>
    <property type="project" value="InterPro"/>
</dbReference>
<feature type="domain" description="EAL" evidence="1">
    <location>
        <begin position="1"/>
        <end position="101"/>
    </location>
</feature>
<evidence type="ECO:0000313" key="2">
    <source>
        <dbReference type="EMBL" id="RCI70563.1"/>
    </source>
</evidence>
<dbReference type="PROSITE" id="PS50883">
    <property type="entry name" value="EAL"/>
    <property type="match status" value="1"/>
</dbReference>
<dbReference type="CDD" id="cd01948">
    <property type="entry name" value="EAL"/>
    <property type="match status" value="1"/>
</dbReference>
<feature type="non-terminal residue" evidence="2">
    <location>
        <position position="1"/>
    </location>
</feature>